<feature type="binding site" evidence="8">
    <location>
        <position position="98"/>
    </location>
    <ligand>
        <name>L-glutamine</name>
        <dbReference type="ChEBI" id="CHEBI:58359"/>
    </ligand>
</feature>
<dbReference type="Pfam" id="PF01174">
    <property type="entry name" value="SNO"/>
    <property type="match status" value="1"/>
</dbReference>
<dbReference type="InterPro" id="IPR021196">
    <property type="entry name" value="PdxT/SNO_CS"/>
</dbReference>
<dbReference type="NCBIfam" id="TIGR03800">
    <property type="entry name" value="PLP_synth_Pdx2"/>
    <property type="match status" value="1"/>
</dbReference>
<name>A0A1J5U475_9ARCH</name>
<dbReference type="AlphaFoldDB" id="A0A1J5U475"/>
<feature type="active site" description="Nucleophile" evidence="7">
    <location>
        <position position="75"/>
    </location>
</feature>
<protein>
    <recommendedName>
        <fullName evidence="2">glutaminase</fullName>
        <ecNumber evidence="2">3.5.1.2</ecNumber>
    </recommendedName>
</protein>
<evidence type="ECO:0000256" key="3">
    <source>
        <dbReference type="ARBA" id="ARBA00022801"/>
    </source>
</evidence>
<dbReference type="GO" id="GO:0005829">
    <property type="term" value="C:cytosol"/>
    <property type="evidence" value="ECO:0007669"/>
    <property type="project" value="TreeGrafter"/>
</dbReference>
<dbReference type="PROSITE" id="PS51273">
    <property type="entry name" value="GATASE_TYPE_1"/>
    <property type="match status" value="1"/>
</dbReference>
<dbReference type="EC" id="3.5.1.2" evidence="2"/>
<dbReference type="GO" id="GO:0008614">
    <property type="term" value="P:pyridoxine metabolic process"/>
    <property type="evidence" value="ECO:0007669"/>
    <property type="project" value="TreeGrafter"/>
</dbReference>
<evidence type="ECO:0000256" key="2">
    <source>
        <dbReference type="ARBA" id="ARBA00012918"/>
    </source>
</evidence>
<evidence type="ECO:0000256" key="6">
    <source>
        <dbReference type="ARBA" id="ARBA00049534"/>
    </source>
</evidence>
<evidence type="ECO:0000256" key="8">
    <source>
        <dbReference type="PIRSR" id="PIRSR005639-2"/>
    </source>
</evidence>
<evidence type="ECO:0000313" key="10">
    <source>
        <dbReference type="Proteomes" id="UP000183138"/>
    </source>
</evidence>
<accession>A0A1J5U475</accession>
<keyword evidence="4" id="KW-0315">Glutamine amidotransferase</keyword>
<evidence type="ECO:0000313" key="9">
    <source>
        <dbReference type="EMBL" id="OIR23597.1"/>
    </source>
</evidence>
<keyword evidence="5" id="KW-0456">Lyase</keyword>
<comment type="catalytic activity">
    <reaction evidence="6">
        <text>L-glutamine + H2O = L-glutamate + NH4(+)</text>
        <dbReference type="Rhea" id="RHEA:15889"/>
        <dbReference type="ChEBI" id="CHEBI:15377"/>
        <dbReference type="ChEBI" id="CHEBI:28938"/>
        <dbReference type="ChEBI" id="CHEBI:29985"/>
        <dbReference type="ChEBI" id="CHEBI:58359"/>
        <dbReference type="EC" id="3.5.1.2"/>
    </reaction>
</comment>
<dbReference type="GO" id="GO:0042823">
    <property type="term" value="P:pyridoxal phosphate biosynthetic process"/>
    <property type="evidence" value="ECO:0007669"/>
    <property type="project" value="InterPro"/>
</dbReference>
<feature type="active site" description="Charge relay system" evidence="7">
    <location>
        <position position="162"/>
    </location>
</feature>
<dbReference type="PROSITE" id="PS01236">
    <property type="entry name" value="PDXT_SNO_1"/>
    <property type="match status" value="1"/>
</dbReference>
<dbReference type="PANTHER" id="PTHR31559">
    <property type="entry name" value="PYRIDOXAL 5'-PHOSPHATE SYNTHASE SUBUNIT SNO"/>
    <property type="match status" value="1"/>
</dbReference>
<dbReference type="Gene3D" id="3.40.50.880">
    <property type="match status" value="1"/>
</dbReference>
<organism evidence="9 10">
    <name type="scientific">Marine Group III euryarchaeote CG-Epi3</name>
    <dbReference type="NCBI Taxonomy" id="1888997"/>
    <lineage>
        <taxon>Archaea</taxon>
        <taxon>Methanobacteriati</taxon>
        <taxon>Thermoplasmatota</taxon>
        <taxon>Thermoplasmata</taxon>
        <taxon>Candidatus Thermoprofundales</taxon>
    </lineage>
</organism>
<reference evidence="9 10" key="1">
    <citation type="submission" date="2016-08" db="EMBL/GenBank/DDBJ databases">
        <title>New Insights into Marine Group III Euryarchaeota, from dark to light.</title>
        <authorList>
            <person name="Haro-Moreno J.M."/>
            <person name="Rodriguez-Valera F."/>
            <person name="Lopez-Garcia P."/>
            <person name="Moreira D."/>
            <person name="Martin-Cuadrado A.B."/>
        </authorList>
    </citation>
    <scope>NUCLEOTIDE SEQUENCE [LARGE SCALE GENOMIC DNA]</scope>
    <source>
        <strain evidence="9">CG-Epi3</strain>
    </source>
</reference>
<dbReference type="InterPro" id="IPR002161">
    <property type="entry name" value="PdxT/SNO"/>
</dbReference>
<feature type="binding site" evidence="8">
    <location>
        <begin position="125"/>
        <end position="126"/>
    </location>
    <ligand>
        <name>L-glutamine</name>
        <dbReference type="ChEBI" id="CHEBI:58359"/>
    </ligand>
</feature>
<evidence type="ECO:0000256" key="5">
    <source>
        <dbReference type="ARBA" id="ARBA00023239"/>
    </source>
</evidence>
<proteinExistence type="inferred from homology"/>
<comment type="similarity">
    <text evidence="1">Belongs to the glutaminase PdxT/SNO family.</text>
</comment>
<dbReference type="InterPro" id="IPR029062">
    <property type="entry name" value="Class_I_gatase-like"/>
</dbReference>
<feature type="active site" description="Charge relay system" evidence="7">
    <location>
        <position position="160"/>
    </location>
</feature>
<dbReference type="EMBL" id="MIYY01000002">
    <property type="protein sequence ID" value="OIR23597.1"/>
    <property type="molecule type" value="Genomic_DNA"/>
</dbReference>
<evidence type="ECO:0000256" key="7">
    <source>
        <dbReference type="PIRSR" id="PIRSR005639-1"/>
    </source>
</evidence>
<sequence length="178" mass="19951">MLIGVLALQGAVSEHCRALTSLNINNVKIRNLEQIKQIDGLIIPGGESTTLRKLIVNANLWEFIMKSNMPLMGTCAGAILLGKNKDETFGKMDFSIDRNYYGRQINSFEEMLEIKDYSNFRGVFIRAPAITDGGNTTPIAFCKKQIVGCTDGKNMALTFHPELTNDNYFHKLWLEGMK</sequence>
<evidence type="ECO:0000256" key="4">
    <source>
        <dbReference type="ARBA" id="ARBA00022962"/>
    </source>
</evidence>
<comment type="caution">
    <text evidence="9">The sequence shown here is derived from an EMBL/GenBank/DDBJ whole genome shotgun (WGS) entry which is preliminary data.</text>
</comment>
<feature type="binding site" evidence="8">
    <location>
        <begin position="46"/>
        <end position="48"/>
    </location>
    <ligand>
        <name>L-glutamine</name>
        <dbReference type="ChEBI" id="CHEBI:58359"/>
    </ligand>
</feature>
<dbReference type="Proteomes" id="UP000183138">
    <property type="component" value="Unassembled WGS sequence"/>
</dbReference>
<dbReference type="GO" id="GO:1903600">
    <property type="term" value="C:glutaminase complex"/>
    <property type="evidence" value="ECO:0007669"/>
    <property type="project" value="TreeGrafter"/>
</dbReference>
<dbReference type="PIRSF" id="PIRSF005639">
    <property type="entry name" value="Glut_amidoT_SNO"/>
    <property type="match status" value="1"/>
</dbReference>
<dbReference type="GO" id="GO:0004359">
    <property type="term" value="F:glutaminase activity"/>
    <property type="evidence" value="ECO:0007669"/>
    <property type="project" value="UniProtKB-EC"/>
</dbReference>
<keyword evidence="3" id="KW-0378">Hydrolase</keyword>
<dbReference type="GO" id="GO:0016829">
    <property type="term" value="F:lyase activity"/>
    <property type="evidence" value="ECO:0007669"/>
    <property type="project" value="UniProtKB-KW"/>
</dbReference>
<dbReference type="PROSITE" id="PS51130">
    <property type="entry name" value="PDXT_SNO_2"/>
    <property type="match status" value="1"/>
</dbReference>
<evidence type="ECO:0000256" key="1">
    <source>
        <dbReference type="ARBA" id="ARBA00008345"/>
    </source>
</evidence>
<dbReference type="SUPFAM" id="SSF52317">
    <property type="entry name" value="Class I glutamine amidotransferase-like"/>
    <property type="match status" value="1"/>
</dbReference>
<gene>
    <name evidence="9" type="ORF">BEU00_01945</name>
</gene>
<dbReference type="PANTHER" id="PTHR31559:SF0">
    <property type="entry name" value="PYRIDOXAL 5'-PHOSPHATE SYNTHASE SUBUNIT SNO1-RELATED"/>
    <property type="match status" value="1"/>
</dbReference>